<dbReference type="InterPro" id="IPR036388">
    <property type="entry name" value="WH-like_DNA-bd_sf"/>
</dbReference>
<dbReference type="PANTHER" id="PTHR16305:SF35">
    <property type="entry name" value="TRANSCRIPTIONAL ACTIVATOR DOMAIN"/>
    <property type="match status" value="1"/>
</dbReference>
<dbReference type="InterPro" id="IPR027417">
    <property type="entry name" value="P-loop_NTPase"/>
</dbReference>
<dbReference type="Gene3D" id="1.10.10.10">
    <property type="entry name" value="Winged helix-like DNA-binding domain superfamily/Winged helix DNA-binding domain"/>
    <property type="match status" value="1"/>
</dbReference>
<dbReference type="Pfam" id="PF13191">
    <property type="entry name" value="AAA_16"/>
    <property type="match status" value="1"/>
</dbReference>
<dbReference type="PROSITE" id="PS50043">
    <property type="entry name" value="HTH_LUXR_2"/>
    <property type="match status" value="1"/>
</dbReference>
<keyword evidence="6" id="KW-1185">Reference proteome</keyword>
<accession>A0ABZ1WH90</accession>
<sequence>MDRGPEGVGTGRGFALVGRRRELDLLLAALDVPPAVVLVEGEAGVGKSRLVQEATAALTGRGVRVVTGLCHPLREPLPFGPVLDALRGTADWLPPPERLNPQAGALAPLLPGLAAHLPPPPPLLPPEDARTGRFQLMGAARSLLDATGNLVLVIEDLHWADEATRELLLLLARDLPKRLGLVLTYRREDLPAGSPVLGAPYRRPPGTGGAEIHLGTLTEDDVQDLAAAVLGPRASTALGRTLFERSAGLPLVVEEDLLTLTDRTHHDQPRPGRRRHAAGQPGSVPGDDVSALAEAAVPRGLREAVAARMSTLSEFAAQVVEAAAVLAVPAGQHLLTEVTGLDPRQAGPALTEALQAAVLRESAPGHYGFRHALAQQAVYQDIPGPHRHDLHQRAVRILWTTPAPPLVQIAHHTRALGDTAAWLRQAEAAADQATALGDEGTATTLLHDILAQPRLDPDLRTRSALTLSRIAVHAVDHTTSATALRRILTDPRLPTAARGEIRLTLGLLMVNQARDSSGERELERAVEELATRPELAARAMVALALDDQKPPQDAQAWLERAEEAVRDSPDRAAHAAVHATRLSLMATAGDHDVWDLVDRLPRDDPDPEVLRQTARALHNVADAALGTGYDTRAAALLHESLDLARRLGTLVVVECLGAINLLRVDWLAGRWDQLEADHAALVARYPDMASASCDAHLTSGYLAAARGQWTRALDQLGRAARIAEAATEADWKLRVAAGIIQVQLARDQAQDAWTTAAPALQDLRTAACWPVASDLVPVALQAALATGHQQDARDLVTEAEHALEGVDAPAAHAETHLARGLLLQHDGDNARAAGHFDRARLAFQAIGRPYYAARALEHHARALAPTDPRTAADRLTAANTTFTALGATADAARCQQALRELGLNRPTPRGRRSYGEQLSPREAQVARLLATGATNNDIAGALAISPRTVEQHVANTLKKLRTTRDDLATTGSADHP</sequence>
<feature type="domain" description="HTH luxR-type" evidence="4">
    <location>
        <begin position="911"/>
        <end position="976"/>
    </location>
</feature>
<protein>
    <submittedName>
        <fullName evidence="5">AAA family ATPase</fullName>
    </submittedName>
</protein>
<feature type="region of interest" description="Disordered" evidence="3">
    <location>
        <begin position="260"/>
        <end position="288"/>
    </location>
</feature>
<dbReference type="SUPFAM" id="SSF52540">
    <property type="entry name" value="P-loop containing nucleoside triphosphate hydrolases"/>
    <property type="match status" value="1"/>
</dbReference>
<evidence type="ECO:0000256" key="3">
    <source>
        <dbReference type="SAM" id="MobiDB-lite"/>
    </source>
</evidence>
<dbReference type="InterPro" id="IPR016032">
    <property type="entry name" value="Sig_transdc_resp-reg_C-effctor"/>
</dbReference>
<dbReference type="SMART" id="SM00421">
    <property type="entry name" value="HTH_LUXR"/>
    <property type="match status" value="1"/>
</dbReference>
<evidence type="ECO:0000259" key="4">
    <source>
        <dbReference type="PROSITE" id="PS50043"/>
    </source>
</evidence>
<dbReference type="Pfam" id="PF00196">
    <property type="entry name" value="GerE"/>
    <property type="match status" value="1"/>
</dbReference>
<name>A0ABZ1WH90_9ACTN</name>
<keyword evidence="2" id="KW-0067">ATP-binding</keyword>
<proteinExistence type="predicted"/>
<dbReference type="PRINTS" id="PR00038">
    <property type="entry name" value="HTHLUXR"/>
</dbReference>
<evidence type="ECO:0000256" key="2">
    <source>
        <dbReference type="ARBA" id="ARBA00022840"/>
    </source>
</evidence>
<organism evidence="5 6">
    <name type="scientific">Kitasatospora herbaricolor</name>
    <dbReference type="NCBI Taxonomy" id="68217"/>
    <lineage>
        <taxon>Bacteria</taxon>
        <taxon>Bacillati</taxon>
        <taxon>Actinomycetota</taxon>
        <taxon>Actinomycetes</taxon>
        <taxon>Kitasatosporales</taxon>
        <taxon>Streptomycetaceae</taxon>
        <taxon>Kitasatospora</taxon>
    </lineage>
</organism>
<dbReference type="SUPFAM" id="SSF48452">
    <property type="entry name" value="TPR-like"/>
    <property type="match status" value="1"/>
</dbReference>
<reference evidence="5 6" key="1">
    <citation type="submission" date="2022-10" db="EMBL/GenBank/DDBJ databases">
        <title>The complete genomes of actinobacterial strains from the NBC collection.</title>
        <authorList>
            <person name="Joergensen T.S."/>
            <person name="Alvarez Arevalo M."/>
            <person name="Sterndorff E.B."/>
            <person name="Faurdal D."/>
            <person name="Vuksanovic O."/>
            <person name="Mourched A.-S."/>
            <person name="Charusanti P."/>
            <person name="Shaw S."/>
            <person name="Blin K."/>
            <person name="Weber T."/>
        </authorList>
    </citation>
    <scope>NUCLEOTIDE SEQUENCE [LARGE SCALE GENOMIC DNA]</scope>
    <source>
        <strain evidence="5 6">NBC_01247</strain>
    </source>
</reference>
<dbReference type="RefSeq" id="WP_329493678.1">
    <property type="nucleotide sequence ID" value="NZ_CP108460.1"/>
</dbReference>
<dbReference type="PROSITE" id="PS00622">
    <property type="entry name" value="HTH_LUXR_1"/>
    <property type="match status" value="1"/>
</dbReference>
<dbReference type="InterPro" id="IPR000792">
    <property type="entry name" value="Tscrpt_reg_LuxR_C"/>
</dbReference>
<dbReference type="PANTHER" id="PTHR16305">
    <property type="entry name" value="TESTICULAR SOLUBLE ADENYLYL CYCLASE"/>
    <property type="match status" value="1"/>
</dbReference>
<evidence type="ECO:0000313" key="6">
    <source>
        <dbReference type="Proteomes" id="UP001432014"/>
    </source>
</evidence>
<evidence type="ECO:0000313" key="5">
    <source>
        <dbReference type="EMBL" id="WUS60241.1"/>
    </source>
</evidence>
<dbReference type="Proteomes" id="UP001432014">
    <property type="component" value="Chromosome"/>
</dbReference>
<dbReference type="EMBL" id="CP108482">
    <property type="protein sequence ID" value="WUS60241.1"/>
    <property type="molecule type" value="Genomic_DNA"/>
</dbReference>
<evidence type="ECO:0000256" key="1">
    <source>
        <dbReference type="ARBA" id="ARBA00022741"/>
    </source>
</evidence>
<dbReference type="InterPro" id="IPR011990">
    <property type="entry name" value="TPR-like_helical_dom_sf"/>
</dbReference>
<gene>
    <name evidence="5" type="ORF">OG469_34970</name>
</gene>
<dbReference type="InterPro" id="IPR041664">
    <property type="entry name" value="AAA_16"/>
</dbReference>
<keyword evidence="1" id="KW-0547">Nucleotide-binding</keyword>
<dbReference type="CDD" id="cd06170">
    <property type="entry name" value="LuxR_C_like"/>
    <property type="match status" value="1"/>
</dbReference>
<dbReference type="SUPFAM" id="SSF46894">
    <property type="entry name" value="C-terminal effector domain of the bipartite response regulators"/>
    <property type="match status" value="1"/>
</dbReference>